<feature type="region of interest" description="Disordered" evidence="1">
    <location>
        <begin position="459"/>
        <end position="562"/>
    </location>
</feature>
<accession>A0ABR4PR05</accession>
<proteinExistence type="predicted"/>
<keyword evidence="2" id="KW-0812">Transmembrane</keyword>
<dbReference type="Proteomes" id="UP001629113">
    <property type="component" value="Unassembled WGS sequence"/>
</dbReference>
<gene>
    <name evidence="3" type="ORF">PVAG01_02568</name>
</gene>
<evidence type="ECO:0000313" key="3">
    <source>
        <dbReference type="EMBL" id="KAL3425777.1"/>
    </source>
</evidence>
<feature type="compositionally biased region" description="Polar residues" evidence="1">
    <location>
        <begin position="113"/>
        <end position="129"/>
    </location>
</feature>
<evidence type="ECO:0000256" key="2">
    <source>
        <dbReference type="SAM" id="Phobius"/>
    </source>
</evidence>
<reference evidence="3 4" key="1">
    <citation type="submission" date="2024-06" db="EMBL/GenBank/DDBJ databases">
        <title>Complete genome of Phlyctema vagabunda strain 19-DSS-EL-015.</title>
        <authorList>
            <person name="Fiorenzani C."/>
        </authorList>
    </citation>
    <scope>NUCLEOTIDE SEQUENCE [LARGE SCALE GENOMIC DNA]</scope>
    <source>
        <strain evidence="3 4">19-DSS-EL-015</strain>
    </source>
</reference>
<feature type="region of interest" description="Disordered" evidence="1">
    <location>
        <begin position="751"/>
        <end position="776"/>
    </location>
</feature>
<feature type="transmembrane region" description="Helical" evidence="2">
    <location>
        <begin position="726"/>
        <end position="744"/>
    </location>
</feature>
<feature type="compositionally biased region" description="Polar residues" evidence="1">
    <location>
        <begin position="167"/>
        <end position="182"/>
    </location>
</feature>
<feature type="compositionally biased region" description="Low complexity" evidence="1">
    <location>
        <begin position="324"/>
        <end position="340"/>
    </location>
</feature>
<comment type="caution">
    <text evidence="3">The sequence shown here is derived from an EMBL/GenBank/DDBJ whole genome shotgun (WGS) entry which is preliminary data.</text>
</comment>
<keyword evidence="2" id="KW-1133">Transmembrane helix</keyword>
<feature type="region of interest" description="Disordered" evidence="1">
    <location>
        <begin position="423"/>
        <end position="445"/>
    </location>
</feature>
<sequence>MVRQPRPAVEVGETVPSSSSSSSRRPLHEQRESHTNTLRIVPSTPPRFLSTNSVIDTTSHEYNTRDPVYGRSPLPTSSSHFLAPPVKTQDWEVQGSALESEVSRISLASIASGSTTSLETTHQPSRSATGSPSSRPGKSKKKLKVHPDNPHLFTLVTQDQDDDEATLSPTPRTLSTKSSYDFISSDAELRSSNSTVSGIPDPFSPNTVAYPTAPSSPALEDPVSSSPWNYRLGERTLRKVPKTPDIRSSKQKDIETSDSPLPPVPETSDDYSTHDLSSKPSFATTDSDNTNYKVYRGISPPQSEEALVPSSPSDSNWQVLGVDSSPAASLPAATSLTGSSPTGSVIHRPQTSENDESSTSYVTLNAPIRTEYSHESLVVPPLKPRSAKPNENFGYYKSRSRESLRTGSLTSISTVLSQQEASRAIPSSNSLVQLPAPTSSGESNSWAVTPTAARLMNEQPHQWSSQLSTIGSVSEGGTDRNSRSWSEGFGRRSTHSRQMLSISSSIAPDEEGRPRTNSLDPPQPAFVRRSRHNSDSSIRIVAEQDEYGDGITDMEPDLRTRPSRTRLSGFYSIGSMDAGRTSTMRSTASSRSNSLLASSMPTWAKIYYGSGERKALMPAGGSISSGTLDSRSNSFRSGSPSDHFPLSIYSPRRRPRDGEVQPGEDATRPSSLEIDRLRAPQSRPFRTSSIWSPHLRTDLASRAKRSLWEAPSTTGSTLGRNGSQKWLFALGFIFPFAWFIASFMKLPPNPMQDMQERDSSSANLGSGHDYETNFGSSDEKRYESASWWRRLNRYMSLVGILIIAVVIILAVIGLRENW</sequence>
<keyword evidence="4" id="KW-1185">Reference proteome</keyword>
<keyword evidence="2" id="KW-0472">Membrane</keyword>
<feature type="region of interest" description="Disordered" evidence="1">
    <location>
        <begin position="1"/>
        <end position="83"/>
    </location>
</feature>
<protein>
    <submittedName>
        <fullName evidence="3">Serine-rich protein</fullName>
    </submittedName>
</protein>
<feature type="compositionally biased region" description="Polar residues" evidence="1">
    <location>
        <begin position="278"/>
        <end position="292"/>
    </location>
</feature>
<feature type="compositionally biased region" description="Polar residues" evidence="1">
    <location>
        <begin position="459"/>
        <end position="472"/>
    </location>
</feature>
<evidence type="ECO:0000256" key="1">
    <source>
        <dbReference type="SAM" id="MobiDB-lite"/>
    </source>
</evidence>
<dbReference type="EMBL" id="JBFCZG010000002">
    <property type="protein sequence ID" value="KAL3425777.1"/>
    <property type="molecule type" value="Genomic_DNA"/>
</dbReference>
<feature type="transmembrane region" description="Helical" evidence="2">
    <location>
        <begin position="794"/>
        <end position="814"/>
    </location>
</feature>
<feature type="compositionally biased region" description="Low complexity" evidence="1">
    <location>
        <begin position="630"/>
        <end position="641"/>
    </location>
</feature>
<feature type="compositionally biased region" description="Polar residues" evidence="1">
    <location>
        <begin position="496"/>
        <end position="506"/>
    </location>
</feature>
<name>A0ABR4PR05_9HELO</name>
<feature type="region of interest" description="Disordered" evidence="1">
    <location>
        <begin position="113"/>
        <end position="359"/>
    </location>
</feature>
<feature type="compositionally biased region" description="Acidic residues" evidence="1">
    <location>
        <begin position="543"/>
        <end position="555"/>
    </location>
</feature>
<feature type="compositionally biased region" description="Polar residues" evidence="1">
    <location>
        <begin position="349"/>
        <end position="359"/>
    </location>
</feature>
<feature type="region of interest" description="Disordered" evidence="1">
    <location>
        <begin position="627"/>
        <end position="671"/>
    </location>
</feature>
<evidence type="ECO:0000313" key="4">
    <source>
        <dbReference type="Proteomes" id="UP001629113"/>
    </source>
</evidence>
<feature type="region of interest" description="Disordered" evidence="1">
    <location>
        <begin position="377"/>
        <end position="400"/>
    </location>
</feature>
<feature type="compositionally biased region" description="Basic and acidic residues" evidence="1">
    <location>
        <begin position="232"/>
        <end position="255"/>
    </location>
</feature>
<organism evidence="3 4">
    <name type="scientific">Phlyctema vagabunda</name>
    <dbReference type="NCBI Taxonomy" id="108571"/>
    <lineage>
        <taxon>Eukaryota</taxon>
        <taxon>Fungi</taxon>
        <taxon>Dikarya</taxon>
        <taxon>Ascomycota</taxon>
        <taxon>Pezizomycotina</taxon>
        <taxon>Leotiomycetes</taxon>
        <taxon>Helotiales</taxon>
        <taxon>Dermateaceae</taxon>
        <taxon>Phlyctema</taxon>
    </lineage>
</organism>
<feature type="compositionally biased region" description="Polar residues" evidence="1">
    <location>
        <begin position="204"/>
        <end position="215"/>
    </location>
</feature>